<dbReference type="InterPro" id="IPR019306">
    <property type="entry name" value="TMEM231"/>
</dbReference>
<feature type="compositionally biased region" description="Low complexity" evidence="1">
    <location>
        <begin position="197"/>
        <end position="216"/>
    </location>
</feature>
<reference evidence="2 3" key="1">
    <citation type="submission" date="2015-04" db="EMBL/GenBank/DDBJ databases">
        <title>Lasius niger genome sequencing.</title>
        <authorList>
            <person name="Konorov E.A."/>
            <person name="Nikitin M.A."/>
            <person name="Kirill M.V."/>
            <person name="Chang P."/>
        </authorList>
    </citation>
    <scope>NUCLEOTIDE SEQUENCE [LARGE SCALE GENOMIC DNA]</scope>
    <source>
        <tissue evidence="2">Whole</tissue>
    </source>
</reference>
<feature type="compositionally biased region" description="Basic and acidic residues" evidence="1">
    <location>
        <begin position="237"/>
        <end position="253"/>
    </location>
</feature>
<proteinExistence type="predicted"/>
<dbReference type="AlphaFoldDB" id="A0A0J7KU14"/>
<name>A0A0J7KU14_LASNI</name>
<gene>
    <name evidence="2" type="ORF">RF55_5928</name>
</gene>
<sequence length="475" mass="54089">MSENSADSTIEEEKEEQERKDRGVEPSGIAKRLKALFCCFRRESNAKEIIGYDPDEYDYIVEKLIVKRVPLALFAIPADLAADRRRPDDAPTTPDDVSQSSSLSAFGGNNSTASVVTRGMSCLTSTRTDRTVYDSATNKALRNKDQDLSLDCQAKSSVRKQGMLSRFCALHPDLREFEKPSKNPPNFPRSKQSFAEDISVTSSTRTDISSRTSTSSMIVQDDVLTRDNSTRRGSALESERNDRSRAKKEDDSRQAWNPSTEKDRDKFVLGRNRRYIVSPFRVRRGSLDLAKPKNVVGNFGVDGKSLAYIQESLEEKSLESAEDSKDRDVQSNTAVRWRVTIRRRRANADSEVRENDLNGDGQKDSLKFEAYFYTDKPVKSLRLLLFFNFQLKHLIQATIESIGVFDQVLSHLEVQEIRFFGDLELRQKGLLRSEGLYETYNHSIELSDYSLPELLLHNFNRKCAYIDVLKKNRLA</sequence>
<dbReference type="EMBL" id="LBMM01003123">
    <property type="protein sequence ID" value="KMQ93937.1"/>
    <property type="molecule type" value="Genomic_DNA"/>
</dbReference>
<feature type="region of interest" description="Disordered" evidence="1">
    <location>
        <begin position="1"/>
        <end position="25"/>
    </location>
</feature>
<evidence type="ECO:0000313" key="3">
    <source>
        <dbReference type="Proteomes" id="UP000036403"/>
    </source>
</evidence>
<accession>A0A0J7KU14</accession>
<protein>
    <submittedName>
        <fullName evidence="2">Uncharacterized protein</fullName>
    </submittedName>
</protein>
<dbReference type="Proteomes" id="UP000036403">
    <property type="component" value="Unassembled WGS sequence"/>
</dbReference>
<evidence type="ECO:0000313" key="2">
    <source>
        <dbReference type="EMBL" id="KMQ93937.1"/>
    </source>
</evidence>
<comment type="caution">
    <text evidence="2">The sequence shown here is derived from an EMBL/GenBank/DDBJ whole genome shotgun (WGS) entry which is preliminary data.</text>
</comment>
<dbReference type="Pfam" id="PF10149">
    <property type="entry name" value="TM231"/>
    <property type="match status" value="1"/>
</dbReference>
<feature type="compositionally biased region" description="Polar residues" evidence="1">
    <location>
        <begin position="97"/>
        <end position="110"/>
    </location>
</feature>
<organism evidence="2 3">
    <name type="scientific">Lasius niger</name>
    <name type="common">Black garden ant</name>
    <dbReference type="NCBI Taxonomy" id="67767"/>
    <lineage>
        <taxon>Eukaryota</taxon>
        <taxon>Metazoa</taxon>
        <taxon>Ecdysozoa</taxon>
        <taxon>Arthropoda</taxon>
        <taxon>Hexapoda</taxon>
        <taxon>Insecta</taxon>
        <taxon>Pterygota</taxon>
        <taxon>Neoptera</taxon>
        <taxon>Endopterygota</taxon>
        <taxon>Hymenoptera</taxon>
        <taxon>Apocrita</taxon>
        <taxon>Aculeata</taxon>
        <taxon>Formicoidea</taxon>
        <taxon>Formicidae</taxon>
        <taxon>Formicinae</taxon>
        <taxon>Lasius</taxon>
        <taxon>Lasius</taxon>
    </lineage>
</organism>
<feature type="region of interest" description="Disordered" evidence="1">
    <location>
        <begin position="176"/>
        <end position="264"/>
    </location>
</feature>
<feature type="region of interest" description="Disordered" evidence="1">
    <location>
        <begin position="84"/>
        <end position="110"/>
    </location>
</feature>
<keyword evidence="3" id="KW-1185">Reference proteome</keyword>
<dbReference type="PaxDb" id="67767-A0A0J7KU14"/>
<dbReference type="OrthoDB" id="7698937at2759"/>
<evidence type="ECO:0000256" key="1">
    <source>
        <dbReference type="SAM" id="MobiDB-lite"/>
    </source>
</evidence>